<dbReference type="Proteomes" id="UP000019146">
    <property type="component" value="Chromosome 1"/>
</dbReference>
<evidence type="ECO:0000313" key="1">
    <source>
        <dbReference type="EMBL" id="ALL65340.1"/>
    </source>
</evidence>
<reference evidence="1 2" key="1">
    <citation type="journal article" date="2014" name="Genome Announc.">
        <title>Draft Genome Sequence of the Haloacid-Degrading Burkholderia caribensis Strain MBA4.</title>
        <authorList>
            <person name="Pan Y."/>
            <person name="Kong K.F."/>
            <person name="Tsang J.S."/>
        </authorList>
    </citation>
    <scope>NUCLEOTIDE SEQUENCE [LARGE SCALE GENOMIC DNA]</scope>
    <source>
        <strain evidence="1 2">MBA4</strain>
    </source>
</reference>
<accession>A0A0P0RAL2</accession>
<dbReference type="EMBL" id="CP012746">
    <property type="protein sequence ID" value="ALL65340.1"/>
    <property type="molecule type" value="Genomic_DNA"/>
</dbReference>
<sequence>MVLSRSLTNDASISAVAQRIDYLRGNAARKSDSHMKHF</sequence>
<dbReference type="AlphaFoldDB" id="A0A0P0RAL2"/>
<proteinExistence type="predicted"/>
<protein>
    <submittedName>
        <fullName evidence="1">Uncharacterized protein</fullName>
    </submittedName>
</protein>
<organism evidence="1 2">
    <name type="scientific">Paraburkholderia caribensis MBA4</name>
    <dbReference type="NCBI Taxonomy" id="1323664"/>
    <lineage>
        <taxon>Bacteria</taxon>
        <taxon>Pseudomonadati</taxon>
        <taxon>Pseudomonadota</taxon>
        <taxon>Betaproteobacteria</taxon>
        <taxon>Burkholderiales</taxon>
        <taxon>Burkholderiaceae</taxon>
        <taxon>Paraburkholderia</taxon>
    </lineage>
</organism>
<name>A0A0P0RAL2_9BURK</name>
<evidence type="ECO:0000313" key="2">
    <source>
        <dbReference type="Proteomes" id="UP000019146"/>
    </source>
</evidence>
<dbReference type="KEGG" id="bcai:K788_0004588"/>
<gene>
    <name evidence="1" type="ORF">K788_0004588</name>
</gene>